<name>A0AAD9INV5_RIDPI</name>
<dbReference type="AlphaFoldDB" id="A0AAD9INV5"/>
<dbReference type="EMBL" id="JAODUO010007721">
    <property type="protein sequence ID" value="KAK2138447.1"/>
    <property type="molecule type" value="Genomic_DNA"/>
</dbReference>
<proteinExistence type="predicted"/>
<sequence>MRRWSICFVSLWLGEIQVSFCVSLCANRMIMLFIPKKSISRVRHNVSTAFDSSI</sequence>
<evidence type="ECO:0000313" key="2">
    <source>
        <dbReference type="Proteomes" id="UP001209878"/>
    </source>
</evidence>
<evidence type="ECO:0000313" key="1">
    <source>
        <dbReference type="EMBL" id="KAK2138447.1"/>
    </source>
</evidence>
<keyword evidence="2" id="KW-1185">Reference proteome</keyword>
<dbReference type="Proteomes" id="UP001209878">
    <property type="component" value="Unassembled WGS sequence"/>
</dbReference>
<organism evidence="1 2">
    <name type="scientific">Ridgeia piscesae</name>
    <name type="common">Tubeworm</name>
    <dbReference type="NCBI Taxonomy" id="27915"/>
    <lineage>
        <taxon>Eukaryota</taxon>
        <taxon>Metazoa</taxon>
        <taxon>Spiralia</taxon>
        <taxon>Lophotrochozoa</taxon>
        <taxon>Annelida</taxon>
        <taxon>Polychaeta</taxon>
        <taxon>Sedentaria</taxon>
        <taxon>Canalipalpata</taxon>
        <taxon>Sabellida</taxon>
        <taxon>Siboglinidae</taxon>
        <taxon>Ridgeia</taxon>
    </lineage>
</organism>
<gene>
    <name evidence="1" type="ORF">NP493_7688g00001</name>
</gene>
<reference evidence="1" key="1">
    <citation type="journal article" date="2023" name="Mol. Biol. Evol.">
        <title>Third-Generation Sequencing Reveals the Adaptive Role of the Epigenome in Three Deep-Sea Polychaetes.</title>
        <authorList>
            <person name="Perez M."/>
            <person name="Aroh O."/>
            <person name="Sun Y."/>
            <person name="Lan Y."/>
            <person name="Juniper S.K."/>
            <person name="Young C.R."/>
            <person name="Angers B."/>
            <person name="Qian P.Y."/>
        </authorList>
    </citation>
    <scope>NUCLEOTIDE SEQUENCE</scope>
    <source>
        <strain evidence="1">R07B-5</strain>
    </source>
</reference>
<comment type="caution">
    <text evidence="1">The sequence shown here is derived from an EMBL/GenBank/DDBJ whole genome shotgun (WGS) entry which is preliminary data.</text>
</comment>
<accession>A0AAD9INV5</accession>
<protein>
    <submittedName>
        <fullName evidence="1">Uncharacterized protein</fullName>
    </submittedName>
</protein>